<dbReference type="EMBL" id="BK003065">
    <property type="protein sequence ID" value="DAA03265.1"/>
    <property type="molecule type" value="Genomic_DNA"/>
</dbReference>
<gene>
    <name evidence="1" type="ORF">HDC17817</name>
</gene>
<dbReference type="AlphaFoldDB" id="Q6IIK1"/>
<sequence>MSLCLEKRGRRLGGGRLEGGGGARAVCQLQFQVASVFAVVLRTIKVRENLMLIELNLQTMPQWAAGYSREIGQENRRKIEGGVASYHNDRGYICILIDRQWPQIRITINSITNSPSRTISQDLHRIARGAKSPAHLSHDK</sequence>
<evidence type="ECO:0000313" key="1">
    <source>
        <dbReference type="EMBL" id="DAA03265.1"/>
    </source>
</evidence>
<accession>Q6IIK1</accession>
<reference evidence="1" key="1">
    <citation type="journal article" date="2003" name="Genome Biol.">
        <title>An integrated gene annotation and transcriptional profiling approach towards the full gene content of the Drosophila genome.</title>
        <authorList>
            <person name="Hild M."/>
            <person name="Beckmann B."/>
            <person name="Haas S.A."/>
            <person name="Koch B."/>
            <person name="Solovyev V."/>
            <person name="Busold C."/>
            <person name="Fellenberg K."/>
            <person name="Boutros M."/>
            <person name="Vingron M."/>
            <person name="Sauer F."/>
            <person name="Hoheisel J.D."/>
            <person name="Paro R."/>
        </authorList>
    </citation>
    <scope>NUCLEOTIDE SEQUENCE</scope>
</reference>
<name>Q6IIK1_DROME</name>
<organism evidence="1">
    <name type="scientific">Drosophila melanogaster</name>
    <name type="common">Fruit fly</name>
    <dbReference type="NCBI Taxonomy" id="7227"/>
    <lineage>
        <taxon>Eukaryota</taxon>
        <taxon>Metazoa</taxon>
        <taxon>Ecdysozoa</taxon>
        <taxon>Arthropoda</taxon>
        <taxon>Hexapoda</taxon>
        <taxon>Insecta</taxon>
        <taxon>Pterygota</taxon>
        <taxon>Neoptera</taxon>
        <taxon>Endopterygota</taxon>
        <taxon>Diptera</taxon>
        <taxon>Brachycera</taxon>
        <taxon>Muscomorpha</taxon>
        <taxon>Ephydroidea</taxon>
        <taxon>Drosophilidae</taxon>
        <taxon>Drosophila</taxon>
        <taxon>Sophophora</taxon>
    </lineage>
</organism>
<protein>
    <submittedName>
        <fullName evidence="1">HDC17817</fullName>
    </submittedName>
</protein>
<proteinExistence type="predicted"/>